<evidence type="ECO:0000256" key="1">
    <source>
        <dbReference type="SAM" id="SignalP"/>
    </source>
</evidence>
<dbReference type="EMBL" id="LXQA011378042">
    <property type="protein sequence ID" value="MCI95167.1"/>
    <property type="molecule type" value="Genomic_DNA"/>
</dbReference>
<dbReference type="Proteomes" id="UP000265520">
    <property type="component" value="Unassembled WGS sequence"/>
</dbReference>
<dbReference type="AlphaFoldDB" id="A0A392W4C1"/>
<accession>A0A392W4C1</accession>
<sequence length="45" mass="4842">MSLRLAQQAVLLLIGVPCAHEPVPSAQTSMHLGFLTSVTEISRHT</sequence>
<proteinExistence type="predicted"/>
<feature type="signal peptide" evidence="1">
    <location>
        <begin position="1"/>
        <end position="19"/>
    </location>
</feature>
<keyword evidence="3" id="KW-1185">Reference proteome</keyword>
<organism evidence="2 3">
    <name type="scientific">Trifolium medium</name>
    <dbReference type="NCBI Taxonomy" id="97028"/>
    <lineage>
        <taxon>Eukaryota</taxon>
        <taxon>Viridiplantae</taxon>
        <taxon>Streptophyta</taxon>
        <taxon>Embryophyta</taxon>
        <taxon>Tracheophyta</taxon>
        <taxon>Spermatophyta</taxon>
        <taxon>Magnoliopsida</taxon>
        <taxon>eudicotyledons</taxon>
        <taxon>Gunneridae</taxon>
        <taxon>Pentapetalae</taxon>
        <taxon>rosids</taxon>
        <taxon>fabids</taxon>
        <taxon>Fabales</taxon>
        <taxon>Fabaceae</taxon>
        <taxon>Papilionoideae</taxon>
        <taxon>50 kb inversion clade</taxon>
        <taxon>NPAAA clade</taxon>
        <taxon>Hologalegina</taxon>
        <taxon>IRL clade</taxon>
        <taxon>Trifolieae</taxon>
        <taxon>Trifolium</taxon>
    </lineage>
</organism>
<comment type="caution">
    <text evidence="2">The sequence shown here is derived from an EMBL/GenBank/DDBJ whole genome shotgun (WGS) entry which is preliminary data.</text>
</comment>
<protein>
    <submittedName>
        <fullName evidence="2">Uncharacterized protein</fullName>
    </submittedName>
</protein>
<reference evidence="2 3" key="1">
    <citation type="journal article" date="2018" name="Front. Plant Sci.">
        <title>Red Clover (Trifolium pratense) and Zigzag Clover (T. medium) - A Picture of Genomic Similarities and Differences.</title>
        <authorList>
            <person name="Dluhosova J."/>
            <person name="Istvanek J."/>
            <person name="Nedelnik J."/>
            <person name="Repkova J."/>
        </authorList>
    </citation>
    <scope>NUCLEOTIDE SEQUENCE [LARGE SCALE GENOMIC DNA]</scope>
    <source>
        <strain evidence="3">cv. 10/8</strain>
        <tissue evidence="2">Leaf</tissue>
    </source>
</reference>
<keyword evidence="1" id="KW-0732">Signal</keyword>
<evidence type="ECO:0000313" key="2">
    <source>
        <dbReference type="EMBL" id="MCI95167.1"/>
    </source>
</evidence>
<evidence type="ECO:0000313" key="3">
    <source>
        <dbReference type="Proteomes" id="UP000265520"/>
    </source>
</evidence>
<feature type="non-terminal residue" evidence="2">
    <location>
        <position position="45"/>
    </location>
</feature>
<name>A0A392W4C1_9FABA</name>
<feature type="chain" id="PRO_5017458153" evidence="1">
    <location>
        <begin position="20"/>
        <end position="45"/>
    </location>
</feature>